<comment type="caution">
    <text evidence="2">The sequence shown here is derived from an EMBL/GenBank/DDBJ whole genome shotgun (WGS) entry which is preliminary data.</text>
</comment>
<feature type="compositionally biased region" description="Basic and acidic residues" evidence="1">
    <location>
        <begin position="1"/>
        <end position="13"/>
    </location>
</feature>
<proteinExistence type="predicted"/>
<dbReference type="EMBL" id="VSRR010123772">
    <property type="protein sequence ID" value="MPD00645.1"/>
    <property type="molecule type" value="Genomic_DNA"/>
</dbReference>
<gene>
    <name evidence="2" type="ORF">E2C01_096132</name>
</gene>
<reference evidence="2 3" key="1">
    <citation type="submission" date="2019-05" db="EMBL/GenBank/DDBJ databases">
        <title>Another draft genome of Portunus trituberculatus and its Hox gene families provides insights of decapod evolution.</title>
        <authorList>
            <person name="Jeong J.-H."/>
            <person name="Song I."/>
            <person name="Kim S."/>
            <person name="Choi T."/>
            <person name="Kim D."/>
            <person name="Ryu S."/>
            <person name="Kim W."/>
        </authorList>
    </citation>
    <scope>NUCLEOTIDE SEQUENCE [LARGE SCALE GENOMIC DNA]</scope>
    <source>
        <tissue evidence="2">Muscle</tissue>
    </source>
</reference>
<feature type="region of interest" description="Disordered" evidence="1">
    <location>
        <begin position="1"/>
        <end position="41"/>
    </location>
</feature>
<dbReference type="Proteomes" id="UP000324222">
    <property type="component" value="Unassembled WGS sequence"/>
</dbReference>
<name>A0A5B7K7G8_PORTR</name>
<evidence type="ECO:0000313" key="3">
    <source>
        <dbReference type="Proteomes" id="UP000324222"/>
    </source>
</evidence>
<dbReference type="AlphaFoldDB" id="A0A5B7K7G8"/>
<evidence type="ECO:0000256" key="1">
    <source>
        <dbReference type="SAM" id="MobiDB-lite"/>
    </source>
</evidence>
<organism evidence="2 3">
    <name type="scientific">Portunus trituberculatus</name>
    <name type="common">Swimming crab</name>
    <name type="synonym">Neptunus trituberculatus</name>
    <dbReference type="NCBI Taxonomy" id="210409"/>
    <lineage>
        <taxon>Eukaryota</taxon>
        <taxon>Metazoa</taxon>
        <taxon>Ecdysozoa</taxon>
        <taxon>Arthropoda</taxon>
        <taxon>Crustacea</taxon>
        <taxon>Multicrustacea</taxon>
        <taxon>Malacostraca</taxon>
        <taxon>Eumalacostraca</taxon>
        <taxon>Eucarida</taxon>
        <taxon>Decapoda</taxon>
        <taxon>Pleocyemata</taxon>
        <taxon>Brachyura</taxon>
        <taxon>Eubrachyura</taxon>
        <taxon>Portunoidea</taxon>
        <taxon>Portunidae</taxon>
        <taxon>Portuninae</taxon>
        <taxon>Portunus</taxon>
    </lineage>
</organism>
<keyword evidence="3" id="KW-1185">Reference proteome</keyword>
<sequence length="41" mass="4438">MGKKGTGETETERQTGTVFSSKGRQVGSARDPSVLESERRP</sequence>
<evidence type="ECO:0000313" key="2">
    <source>
        <dbReference type="EMBL" id="MPD00645.1"/>
    </source>
</evidence>
<accession>A0A5B7K7G8</accession>
<protein>
    <submittedName>
        <fullName evidence="2">Uncharacterized protein</fullName>
    </submittedName>
</protein>